<feature type="transmembrane region" description="Helical" evidence="1">
    <location>
        <begin position="242"/>
        <end position="264"/>
    </location>
</feature>
<accession>A0A498I2B1</accession>
<keyword evidence="1" id="KW-0472">Membrane</keyword>
<dbReference type="AlphaFoldDB" id="A0A498I2B1"/>
<keyword evidence="1" id="KW-1133">Transmembrane helix</keyword>
<evidence type="ECO:0000259" key="2">
    <source>
        <dbReference type="Pfam" id="PF03168"/>
    </source>
</evidence>
<comment type="caution">
    <text evidence="3">The sequence shown here is derived from an EMBL/GenBank/DDBJ whole genome shotgun (WGS) entry which is preliminary data.</text>
</comment>
<dbReference type="Proteomes" id="UP000290289">
    <property type="component" value="Chromosome 14"/>
</dbReference>
<evidence type="ECO:0000256" key="1">
    <source>
        <dbReference type="SAM" id="Phobius"/>
    </source>
</evidence>
<dbReference type="Gene3D" id="2.60.40.1820">
    <property type="match status" value="2"/>
</dbReference>
<keyword evidence="4" id="KW-1185">Reference proteome</keyword>
<dbReference type="STRING" id="3750.A0A498I2B1"/>
<name>A0A498I2B1_MALDO</name>
<sequence>MAEKVVAEKYHQLEPATGHSGGDHEASATTQSEELKRQKRIKMYKYIGIFIVFQIVVMSVFGMTVMKVKSPKIRLGNIYVLSLNSVPAAPSFDMSFVTQIRVRNLNWGTFKFDAGMATFMYQGVPVGQVAIPNSKVRMRSTKKIDVVVSVNSAALPSNSALGSELSNGLLMLSSQAKLSGKVKLMMIMKKNKSAEMSCSMDINMAEKTNQAYPLAPANGYRRSDAESLQSADELKRKKRTKLAIYIGIFIVFQILVITALSLTVMKVKTPKVRLGNINVQNFNSAPATPSFDTKFTTQIKVKNTNFGPYKYDAAIVTFLYQGATVGQVSIPKSKAGMLSTKKIDVEVSLSSSALSGTNLGSELNSGVLTLNSAAKLTGKVELMLIMKKKKSSTMDCTMAFDLSSKTLKTPKTMADQESQIWPLAPSRLHRRSDEENPTFKAIRRERSNKCFVYVFAGIVLQSIVILVFALVVLRVKSPGFNLSSVQIKTLKSTSSPAASFNATLSTEMAIKNKNFGQYKFEGSSASLWYGEFKVGEAKFAKGSVKARGTRKVNLSIEVRSNRLPKDVQIGGLGSEINSGYLNISSYAKISGRVHLMNIMKKRKTIDMNCTMVLVLKNKTVKDLVCK</sequence>
<dbReference type="Pfam" id="PF03168">
    <property type="entry name" value="LEA_2"/>
    <property type="match status" value="3"/>
</dbReference>
<dbReference type="EMBL" id="RDQH01000340">
    <property type="protein sequence ID" value="RXH77089.1"/>
    <property type="molecule type" value="Genomic_DNA"/>
</dbReference>
<evidence type="ECO:0000313" key="4">
    <source>
        <dbReference type="Proteomes" id="UP000290289"/>
    </source>
</evidence>
<dbReference type="PANTHER" id="PTHR31852">
    <property type="entry name" value="LATE EMBRYOGENESIS ABUNDANT (LEA) HYDROXYPROLINE-RICH GLYCOPROTEIN FAMILY"/>
    <property type="match status" value="1"/>
</dbReference>
<feature type="domain" description="Late embryogenesis abundant protein LEA-2 subgroup" evidence="2">
    <location>
        <begin position="509"/>
        <end position="610"/>
    </location>
</feature>
<protein>
    <recommendedName>
        <fullName evidence="2">Late embryogenesis abundant protein LEA-2 subgroup domain-containing protein</fullName>
    </recommendedName>
</protein>
<feature type="transmembrane region" description="Helical" evidence="1">
    <location>
        <begin position="450"/>
        <end position="473"/>
    </location>
</feature>
<feature type="domain" description="Late embryogenesis abundant protein LEA-2 subgroup" evidence="2">
    <location>
        <begin position="299"/>
        <end position="397"/>
    </location>
</feature>
<dbReference type="InterPro" id="IPR055301">
    <property type="entry name" value="Lea14-like_2"/>
</dbReference>
<gene>
    <name evidence="3" type="ORF">DVH24_019977</name>
</gene>
<proteinExistence type="predicted"/>
<evidence type="ECO:0000313" key="3">
    <source>
        <dbReference type="EMBL" id="RXH77089.1"/>
    </source>
</evidence>
<reference evidence="3 4" key="1">
    <citation type="submission" date="2018-10" db="EMBL/GenBank/DDBJ databases">
        <title>A high-quality apple genome assembly.</title>
        <authorList>
            <person name="Hu J."/>
        </authorList>
    </citation>
    <scope>NUCLEOTIDE SEQUENCE [LARGE SCALE GENOMIC DNA]</scope>
    <source>
        <strain evidence="4">cv. HFTH1</strain>
        <tissue evidence="3">Young leaf</tissue>
    </source>
</reference>
<feature type="transmembrane region" description="Helical" evidence="1">
    <location>
        <begin position="46"/>
        <end position="66"/>
    </location>
</feature>
<dbReference type="InterPro" id="IPR004864">
    <property type="entry name" value="LEA_2"/>
</dbReference>
<feature type="domain" description="Late embryogenesis abundant protein LEA-2 subgroup" evidence="2">
    <location>
        <begin position="100"/>
        <end position="199"/>
    </location>
</feature>
<keyword evidence="1" id="KW-0812">Transmembrane</keyword>
<organism evidence="3 4">
    <name type="scientific">Malus domestica</name>
    <name type="common">Apple</name>
    <name type="synonym">Pyrus malus</name>
    <dbReference type="NCBI Taxonomy" id="3750"/>
    <lineage>
        <taxon>Eukaryota</taxon>
        <taxon>Viridiplantae</taxon>
        <taxon>Streptophyta</taxon>
        <taxon>Embryophyta</taxon>
        <taxon>Tracheophyta</taxon>
        <taxon>Spermatophyta</taxon>
        <taxon>Magnoliopsida</taxon>
        <taxon>eudicotyledons</taxon>
        <taxon>Gunneridae</taxon>
        <taxon>Pentapetalae</taxon>
        <taxon>rosids</taxon>
        <taxon>fabids</taxon>
        <taxon>Rosales</taxon>
        <taxon>Rosaceae</taxon>
        <taxon>Amygdaloideae</taxon>
        <taxon>Maleae</taxon>
        <taxon>Malus</taxon>
    </lineage>
</organism>